<sequence length="74" mass="8402">MRNLVITAETWTGQKLYWTGFGFGDNPKEDVNHRDFGRAIEHADRNIKSLNLVEIDHFDGSAEILKSEELIGNA</sequence>
<organism evidence="1">
    <name type="scientific">freshwater metagenome</name>
    <dbReference type="NCBI Taxonomy" id="449393"/>
    <lineage>
        <taxon>unclassified sequences</taxon>
        <taxon>metagenomes</taxon>
        <taxon>ecological metagenomes</taxon>
    </lineage>
</organism>
<gene>
    <name evidence="1" type="ORF">UFOPK1726_00694</name>
</gene>
<name>A0A6J6EN53_9ZZZZ</name>
<dbReference type="EMBL" id="CAEZTT010000072">
    <property type="protein sequence ID" value="CAB4577960.1"/>
    <property type="molecule type" value="Genomic_DNA"/>
</dbReference>
<protein>
    <submittedName>
        <fullName evidence="1">Unannotated protein</fullName>
    </submittedName>
</protein>
<evidence type="ECO:0000313" key="1">
    <source>
        <dbReference type="EMBL" id="CAB4577960.1"/>
    </source>
</evidence>
<dbReference type="AlphaFoldDB" id="A0A6J6EN53"/>
<accession>A0A6J6EN53</accession>
<reference evidence="1" key="1">
    <citation type="submission" date="2020-05" db="EMBL/GenBank/DDBJ databases">
        <authorList>
            <person name="Chiriac C."/>
            <person name="Salcher M."/>
            <person name="Ghai R."/>
            <person name="Kavagutti S V."/>
        </authorList>
    </citation>
    <scope>NUCLEOTIDE SEQUENCE</scope>
</reference>
<proteinExistence type="predicted"/>